<gene>
    <name evidence="4" type="ORF">GGE60_001743</name>
</gene>
<name>A0A7W6ZT10_9HYPH</name>
<proteinExistence type="inferred from homology"/>
<dbReference type="Gene3D" id="3.40.50.360">
    <property type="match status" value="1"/>
</dbReference>
<accession>A0A7W6ZT10</accession>
<comment type="caution">
    <text evidence="4">The sequence shown here is derived from an EMBL/GenBank/DDBJ whole genome shotgun (WGS) entry which is preliminary data.</text>
</comment>
<dbReference type="EMBL" id="JACIIG010000003">
    <property type="protein sequence ID" value="MBB4567640.1"/>
    <property type="molecule type" value="Genomic_DNA"/>
</dbReference>
<evidence type="ECO:0000256" key="1">
    <source>
        <dbReference type="ARBA" id="ARBA00006252"/>
    </source>
</evidence>
<evidence type="ECO:0000256" key="2">
    <source>
        <dbReference type="ARBA" id="ARBA00023002"/>
    </source>
</evidence>
<dbReference type="PANTHER" id="PTHR10204:SF34">
    <property type="entry name" value="NAD(P)H DEHYDROGENASE [QUINONE] 1 ISOFORM 1"/>
    <property type="match status" value="1"/>
</dbReference>
<dbReference type="GO" id="GO:0003955">
    <property type="term" value="F:NAD(P)H dehydrogenase (quinone) activity"/>
    <property type="evidence" value="ECO:0007669"/>
    <property type="project" value="TreeGrafter"/>
</dbReference>
<reference evidence="4 5" key="1">
    <citation type="submission" date="2020-08" db="EMBL/GenBank/DDBJ databases">
        <title>Genomic Encyclopedia of Type Strains, Phase IV (KMG-V): Genome sequencing to study the core and pangenomes of soil and plant-associated prokaryotes.</title>
        <authorList>
            <person name="Whitman W."/>
        </authorList>
    </citation>
    <scope>NUCLEOTIDE SEQUENCE [LARGE SCALE GENOMIC DNA]</scope>
    <source>
        <strain evidence="4 5">SEMIA 492</strain>
    </source>
</reference>
<dbReference type="GO" id="GO:0005829">
    <property type="term" value="C:cytosol"/>
    <property type="evidence" value="ECO:0007669"/>
    <property type="project" value="TreeGrafter"/>
</dbReference>
<dbReference type="Proteomes" id="UP000543836">
    <property type="component" value="Unassembled WGS sequence"/>
</dbReference>
<keyword evidence="5" id="KW-1185">Reference proteome</keyword>
<evidence type="ECO:0000259" key="3">
    <source>
        <dbReference type="Pfam" id="PF02525"/>
    </source>
</evidence>
<dbReference type="AlphaFoldDB" id="A0A7W6ZT10"/>
<dbReference type="OrthoDB" id="9798454at2"/>
<keyword evidence="2" id="KW-0560">Oxidoreductase</keyword>
<comment type="similarity">
    <text evidence="1">Belongs to the NAD(P)H dehydrogenase (quinone) family.</text>
</comment>
<organism evidence="4 5">
    <name type="scientific">Rhizobium leucaenae</name>
    <dbReference type="NCBI Taxonomy" id="29450"/>
    <lineage>
        <taxon>Bacteria</taxon>
        <taxon>Pseudomonadati</taxon>
        <taxon>Pseudomonadota</taxon>
        <taxon>Alphaproteobacteria</taxon>
        <taxon>Hyphomicrobiales</taxon>
        <taxon>Rhizobiaceae</taxon>
        <taxon>Rhizobium/Agrobacterium group</taxon>
        <taxon>Rhizobium</taxon>
    </lineage>
</organism>
<dbReference type="InterPro" id="IPR003680">
    <property type="entry name" value="Flavodoxin_fold"/>
</dbReference>
<dbReference type="PANTHER" id="PTHR10204">
    <property type="entry name" value="NAD P H OXIDOREDUCTASE-RELATED"/>
    <property type="match status" value="1"/>
</dbReference>
<dbReference type="InterPro" id="IPR029039">
    <property type="entry name" value="Flavoprotein-like_sf"/>
</dbReference>
<feature type="domain" description="Flavodoxin-like fold" evidence="3">
    <location>
        <begin position="1"/>
        <end position="190"/>
    </location>
</feature>
<dbReference type="Pfam" id="PF02525">
    <property type="entry name" value="Flavodoxin_2"/>
    <property type="match status" value="1"/>
</dbReference>
<evidence type="ECO:0000313" key="5">
    <source>
        <dbReference type="Proteomes" id="UP000543836"/>
    </source>
</evidence>
<dbReference type="SUPFAM" id="SSF52218">
    <property type="entry name" value="Flavoproteins"/>
    <property type="match status" value="1"/>
</dbReference>
<protein>
    <submittedName>
        <fullName evidence="4">Putative NADPH-quinone reductase</fullName>
    </submittedName>
</protein>
<evidence type="ECO:0000313" key="4">
    <source>
        <dbReference type="EMBL" id="MBB4567640.1"/>
    </source>
</evidence>
<sequence>MRILLVLAHPLEDSFAAAVAKTAEEALVAGGHEVDLLDLYREDFDPRLSKAERRGYFDQPYDTHAVENIVARLRAADGLMLVFPQWWFNFPAILKGFFDRVFAPGIAFRHDPAGGRIVPQLSNIRLFWALTTTGSPWWVVHLYMGNPVRRLLKRGIAAFCAKHLDFRMLTLHDMDRIGEAKRRAHLSRVRNALAALSP</sequence>
<dbReference type="InterPro" id="IPR051545">
    <property type="entry name" value="NAD(P)H_dehydrogenase_qn"/>
</dbReference>
<dbReference type="RefSeq" id="WP_028750906.1">
    <property type="nucleotide sequence ID" value="NZ_JACIIG010000003.1"/>
</dbReference>